<comment type="caution">
    <text evidence="1">The sequence shown here is derived from an EMBL/GenBank/DDBJ whole genome shotgun (WGS) entry which is preliminary data.</text>
</comment>
<evidence type="ECO:0000313" key="1">
    <source>
        <dbReference type="EMBL" id="KAK3289714.1"/>
    </source>
</evidence>
<organism evidence="1 2">
    <name type="scientific">Cymbomonas tetramitiformis</name>
    <dbReference type="NCBI Taxonomy" id="36881"/>
    <lineage>
        <taxon>Eukaryota</taxon>
        <taxon>Viridiplantae</taxon>
        <taxon>Chlorophyta</taxon>
        <taxon>Pyramimonadophyceae</taxon>
        <taxon>Pyramimonadales</taxon>
        <taxon>Pyramimonadaceae</taxon>
        <taxon>Cymbomonas</taxon>
    </lineage>
</organism>
<keyword evidence="2" id="KW-1185">Reference proteome</keyword>
<dbReference type="Proteomes" id="UP001190700">
    <property type="component" value="Unassembled WGS sequence"/>
</dbReference>
<name>A0AAE0LM44_9CHLO</name>
<sequence length="388" mass="44255">MNPSACVFDPCGAYANTLSSRANSKNCEGCIYLRGQIEVLREMLGLPPTFVVQRPFVHEADAAARTTIPAPRREIAGDESNAYKDEPAITKRTAHAETQTREEKTIQRKRAISHVAKSAQTTRVMEVHATTLTENLTTNDHDTQTSIAQCVSVACGDDIVEDNVVRSVRVNDDQTQRCRFFFRWAIATATTDNKKRERAREALRSVIREVAMHTSRIRRCFATWFARILDRARAEYRLGKTLATWRKMLTYQRLIRLENREQEVQLLSDEYHMAIERNKDLTHLNEMLSLEADDMSGKAQDMQHTITELGRRLRISGDCIKSMQKGFEVKCNACHKRLLRFNSTATDTDVAMCAIEALEDFENEEDNQKLVQFTNAHLTHAVSAKLFP</sequence>
<dbReference type="AlphaFoldDB" id="A0AAE0LM44"/>
<protein>
    <submittedName>
        <fullName evidence="1">Uncharacterized protein</fullName>
    </submittedName>
</protein>
<gene>
    <name evidence="1" type="ORF">CYMTET_2843</name>
</gene>
<reference evidence="1 2" key="1">
    <citation type="journal article" date="2015" name="Genome Biol. Evol.">
        <title>Comparative Genomics of a Bacterivorous Green Alga Reveals Evolutionary Causalities and Consequences of Phago-Mixotrophic Mode of Nutrition.</title>
        <authorList>
            <person name="Burns J.A."/>
            <person name="Paasch A."/>
            <person name="Narechania A."/>
            <person name="Kim E."/>
        </authorList>
    </citation>
    <scope>NUCLEOTIDE SEQUENCE [LARGE SCALE GENOMIC DNA]</scope>
    <source>
        <strain evidence="1 2">PLY_AMNH</strain>
    </source>
</reference>
<dbReference type="EMBL" id="LGRX02000048">
    <property type="protein sequence ID" value="KAK3289714.1"/>
    <property type="molecule type" value="Genomic_DNA"/>
</dbReference>
<accession>A0AAE0LM44</accession>
<evidence type="ECO:0000313" key="2">
    <source>
        <dbReference type="Proteomes" id="UP001190700"/>
    </source>
</evidence>
<proteinExistence type="predicted"/>